<dbReference type="CDD" id="cd02440">
    <property type="entry name" value="AdoMet_MTases"/>
    <property type="match status" value="1"/>
</dbReference>
<proteinExistence type="predicted"/>
<dbReference type="GO" id="GO:0008757">
    <property type="term" value="F:S-adenosylmethionine-dependent methyltransferase activity"/>
    <property type="evidence" value="ECO:0007669"/>
    <property type="project" value="InterPro"/>
</dbReference>
<sequence>MSKEAERAYLANMGEGGRGHSLAKPYSDPQCGIELMAIGAIISLLPRPPARLLDLGCGGGWTSVFYARAGYEVVGQDIAPDMVDLAEENSRLHGVDHVARFICSDFESLTFQEEFDAAIFFDALHHAEDELSAIRSAYKALKPGGILITHEPGDGHSTNPHSLDVMERFGVTERDMPPRLIVQRGQEVGFRDYRVIPMPLVLHAIFYEPRDYPRRWLSKRRFRIVRRVLKMLFKPNMGEGAIVIMTK</sequence>
<dbReference type="PANTHER" id="PTHR43464">
    <property type="entry name" value="METHYLTRANSFERASE"/>
    <property type="match status" value="1"/>
</dbReference>
<dbReference type="Gene3D" id="3.40.50.150">
    <property type="entry name" value="Vaccinia Virus protein VP39"/>
    <property type="match status" value="1"/>
</dbReference>
<protein>
    <recommendedName>
        <fullName evidence="4">Methyltransferase type 11 domain-containing protein</fullName>
    </recommendedName>
</protein>
<dbReference type="EMBL" id="AUWY01000019">
    <property type="protein sequence ID" value="EQB34167.1"/>
    <property type="molecule type" value="Genomic_DNA"/>
</dbReference>
<dbReference type="OrthoDB" id="9777638at2"/>
<evidence type="ECO:0000256" key="2">
    <source>
        <dbReference type="ARBA" id="ARBA00022679"/>
    </source>
</evidence>
<name>T0JBJ1_9SPHN</name>
<keyword evidence="6" id="KW-1185">Reference proteome</keyword>
<dbReference type="Proteomes" id="UP000015523">
    <property type="component" value="Unassembled WGS sequence"/>
</dbReference>
<gene>
    <name evidence="5" type="ORF">M529_00705</name>
</gene>
<feature type="domain" description="Methyltransferase type 11" evidence="4">
    <location>
        <begin position="53"/>
        <end position="148"/>
    </location>
</feature>
<keyword evidence="2" id="KW-0808">Transferase</keyword>
<keyword evidence="1" id="KW-0489">Methyltransferase</keyword>
<evidence type="ECO:0000313" key="5">
    <source>
        <dbReference type="EMBL" id="EQB34167.1"/>
    </source>
</evidence>
<dbReference type="eggNOG" id="COG2226">
    <property type="taxonomic scope" value="Bacteria"/>
</dbReference>
<accession>T0JBJ1</accession>
<dbReference type="RefSeq" id="WP_021316201.1">
    <property type="nucleotide sequence ID" value="NZ_AUWY01000019.1"/>
</dbReference>
<dbReference type="InterPro" id="IPR029063">
    <property type="entry name" value="SAM-dependent_MTases_sf"/>
</dbReference>
<dbReference type="AlphaFoldDB" id="T0JBJ1"/>
<dbReference type="InterPro" id="IPR013216">
    <property type="entry name" value="Methyltransf_11"/>
</dbReference>
<evidence type="ECO:0000259" key="4">
    <source>
        <dbReference type="Pfam" id="PF08241"/>
    </source>
</evidence>
<dbReference type="PATRIC" id="fig|1346791.3.peg.129"/>
<organism evidence="5 6">
    <name type="scientific">Sphingobium ummariense RL-3</name>
    <dbReference type="NCBI Taxonomy" id="1346791"/>
    <lineage>
        <taxon>Bacteria</taxon>
        <taxon>Pseudomonadati</taxon>
        <taxon>Pseudomonadota</taxon>
        <taxon>Alphaproteobacteria</taxon>
        <taxon>Sphingomonadales</taxon>
        <taxon>Sphingomonadaceae</taxon>
        <taxon>Sphingobium</taxon>
    </lineage>
</organism>
<keyword evidence="3" id="KW-0949">S-adenosyl-L-methionine</keyword>
<dbReference type="Pfam" id="PF08241">
    <property type="entry name" value="Methyltransf_11"/>
    <property type="match status" value="1"/>
</dbReference>
<evidence type="ECO:0000313" key="6">
    <source>
        <dbReference type="Proteomes" id="UP000015523"/>
    </source>
</evidence>
<comment type="caution">
    <text evidence="5">The sequence shown here is derived from an EMBL/GenBank/DDBJ whole genome shotgun (WGS) entry which is preliminary data.</text>
</comment>
<reference evidence="5 6" key="1">
    <citation type="journal article" date="2013" name="Genome Announc.">
        <title>Draft Genome Sequence of Sphingobium ummariense Strain RL-3, a Hexachlorocyclohexane-Degrading Bacterium.</title>
        <authorList>
            <person name="Kohli P."/>
            <person name="Dua A."/>
            <person name="Sangwan N."/>
            <person name="Oldach P."/>
            <person name="Khurana J.P."/>
            <person name="Lal R."/>
        </authorList>
    </citation>
    <scope>NUCLEOTIDE SEQUENCE [LARGE SCALE GENOMIC DNA]</scope>
    <source>
        <strain evidence="5 6">RL-3</strain>
    </source>
</reference>
<dbReference type="GO" id="GO:0032259">
    <property type="term" value="P:methylation"/>
    <property type="evidence" value="ECO:0007669"/>
    <property type="project" value="UniProtKB-KW"/>
</dbReference>
<evidence type="ECO:0000256" key="3">
    <source>
        <dbReference type="ARBA" id="ARBA00022691"/>
    </source>
</evidence>
<dbReference type="PANTHER" id="PTHR43464:SF19">
    <property type="entry name" value="UBIQUINONE BIOSYNTHESIS O-METHYLTRANSFERASE, MITOCHONDRIAL"/>
    <property type="match status" value="1"/>
</dbReference>
<dbReference type="SUPFAM" id="SSF53335">
    <property type="entry name" value="S-adenosyl-L-methionine-dependent methyltransferases"/>
    <property type="match status" value="1"/>
</dbReference>
<dbReference type="STRING" id="1346791.M529_00705"/>
<evidence type="ECO:0000256" key="1">
    <source>
        <dbReference type="ARBA" id="ARBA00022603"/>
    </source>
</evidence>